<feature type="compositionally biased region" description="Polar residues" evidence="1">
    <location>
        <begin position="54"/>
        <end position="74"/>
    </location>
</feature>
<evidence type="ECO:0000313" key="3">
    <source>
        <dbReference type="Proteomes" id="UP001589813"/>
    </source>
</evidence>
<feature type="compositionally biased region" description="Low complexity" evidence="1">
    <location>
        <begin position="14"/>
        <end position="34"/>
    </location>
</feature>
<dbReference type="Proteomes" id="UP001589813">
    <property type="component" value="Unassembled WGS sequence"/>
</dbReference>
<accession>A0ABV6BBJ7</accession>
<keyword evidence="3" id="KW-1185">Reference proteome</keyword>
<name>A0ABV6BBJ7_9GAMM</name>
<dbReference type="EMBL" id="JBHLXP010000001">
    <property type="protein sequence ID" value="MFC0047769.1"/>
    <property type="molecule type" value="Genomic_DNA"/>
</dbReference>
<evidence type="ECO:0000256" key="1">
    <source>
        <dbReference type="SAM" id="MobiDB-lite"/>
    </source>
</evidence>
<comment type="caution">
    <text evidence="2">The sequence shown here is derived from an EMBL/GenBank/DDBJ whole genome shotgun (WGS) entry which is preliminary data.</text>
</comment>
<feature type="region of interest" description="Disordered" evidence="1">
    <location>
        <begin position="52"/>
        <end position="88"/>
    </location>
</feature>
<sequence>MEVNFARPRPDIVATTQAGETASSSSAASALPVSTADKVTLSQDALSLLDAERSSTVQSDLGTGATVTPLSTGITPPPPPPDGPEKED</sequence>
<evidence type="ECO:0000313" key="2">
    <source>
        <dbReference type="EMBL" id="MFC0047769.1"/>
    </source>
</evidence>
<gene>
    <name evidence="2" type="ORF">ACFFJP_05675</name>
</gene>
<dbReference type="RefSeq" id="WP_377241329.1">
    <property type="nucleotide sequence ID" value="NZ_JBHLXP010000001.1"/>
</dbReference>
<protein>
    <submittedName>
        <fullName evidence="2">Uncharacterized protein</fullName>
    </submittedName>
</protein>
<reference evidence="2 3" key="1">
    <citation type="submission" date="2024-09" db="EMBL/GenBank/DDBJ databases">
        <authorList>
            <person name="Sun Q."/>
            <person name="Mori K."/>
        </authorList>
    </citation>
    <scope>NUCLEOTIDE SEQUENCE [LARGE SCALE GENOMIC DNA]</scope>
    <source>
        <strain evidence="2 3">KCTC 23315</strain>
    </source>
</reference>
<feature type="region of interest" description="Disordered" evidence="1">
    <location>
        <begin position="1"/>
        <end position="34"/>
    </location>
</feature>
<proteinExistence type="predicted"/>
<organism evidence="2 3">
    <name type="scientific">Rheinheimera tilapiae</name>
    <dbReference type="NCBI Taxonomy" id="875043"/>
    <lineage>
        <taxon>Bacteria</taxon>
        <taxon>Pseudomonadati</taxon>
        <taxon>Pseudomonadota</taxon>
        <taxon>Gammaproteobacteria</taxon>
        <taxon>Chromatiales</taxon>
        <taxon>Chromatiaceae</taxon>
        <taxon>Rheinheimera</taxon>
    </lineage>
</organism>